<protein>
    <submittedName>
        <fullName evidence="2">Uncharacterized protein</fullName>
    </submittedName>
</protein>
<reference evidence="2 3" key="1">
    <citation type="submission" date="2022-05" db="EMBL/GenBank/DDBJ databases">
        <title>A multi-omics perspective on studying reproductive biology in Daphnia sinensis.</title>
        <authorList>
            <person name="Jia J."/>
        </authorList>
    </citation>
    <scope>NUCLEOTIDE SEQUENCE [LARGE SCALE GENOMIC DNA]</scope>
    <source>
        <strain evidence="2 3">WSL</strain>
    </source>
</reference>
<evidence type="ECO:0000313" key="2">
    <source>
        <dbReference type="EMBL" id="KAI9558548.1"/>
    </source>
</evidence>
<dbReference type="AlphaFoldDB" id="A0AAD5LA84"/>
<name>A0AAD5LA84_9CRUS</name>
<evidence type="ECO:0000313" key="3">
    <source>
        <dbReference type="Proteomes" id="UP000820818"/>
    </source>
</evidence>
<feature type="compositionally biased region" description="Basic residues" evidence="1">
    <location>
        <begin position="1"/>
        <end position="17"/>
    </location>
</feature>
<dbReference type="Proteomes" id="UP000820818">
    <property type="component" value="Linkage Group LG5"/>
</dbReference>
<keyword evidence="3" id="KW-1185">Reference proteome</keyword>
<dbReference type="EMBL" id="WJBH02000005">
    <property type="protein sequence ID" value="KAI9558548.1"/>
    <property type="molecule type" value="Genomic_DNA"/>
</dbReference>
<evidence type="ECO:0000256" key="1">
    <source>
        <dbReference type="SAM" id="MobiDB-lite"/>
    </source>
</evidence>
<organism evidence="2 3">
    <name type="scientific">Daphnia sinensis</name>
    <dbReference type="NCBI Taxonomy" id="1820382"/>
    <lineage>
        <taxon>Eukaryota</taxon>
        <taxon>Metazoa</taxon>
        <taxon>Ecdysozoa</taxon>
        <taxon>Arthropoda</taxon>
        <taxon>Crustacea</taxon>
        <taxon>Branchiopoda</taxon>
        <taxon>Diplostraca</taxon>
        <taxon>Cladocera</taxon>
        <taxon>Anomopoda</taxon>
        <taxon>Daphniidae</taxon>
        <taxon>Daphnia</taxon>
        <taxon>Daphnia similis group</taxon>
    </lineage>
</organism>
<gene>
    <name evidence="2" type="ORF">GHT06_015336</name>
</gene>
<feature type="compositionally biased region" description="Basic and acidic residues" evidence="1">
    <location>
        <begin position="21"/>
        <end position="32"/>
    </location>
</feature>
<comment type="caution">
    <text evidence="2">The sequence shown here is derived from an EMBL/GenBank/DDBJ whole genome shotgun (WGS) entry which is preliminary data.</text>
</comment>
<accession>A0AAD5LA84</accession>
<feature type="region of interest" description="Disordered" evidence="1">
    <location>
        <begin position="1"/>
        <end position="47"/>
    </location>
</feature>
<proteinExistence type="predicted"/>
<sequence length="82" mass="9381">MDSYQKKNRGHNNHHSNYHSNYRDHSANRESFDGSYGGSSRSDSTLIIIGQPNDQEKCQTKTEFHINPKIIRGVIDINLPPI</sequence>